<dbReference type="EMBL" id="KZ821676">
    <property type="protein sequence ID" value="PYH86488.1"/>
    <property type="molecule type" value="Genomic_DNA"/>
</dbReference>
<feature type="region of interest" description="Disordered" evidence="1">
    <location>
        <begin position="46"/>
        <end position="67"/>
    </location>
</feature>
<accession>A0A319DEG6</accession>
<sequence>MDSPSVLPTLPYPKPSQPNPTRQTHQLTASQQLAELTSQTNYILKAQPASQPASHHHSLTHTQRTYL</sequence>
<gene>
    <name evidence="2" type="ORF">BO82DRAFT_350190</name>
</gene>
<dbReference type="GeneID" id="37136822"/>
<organism evidence="2 3">
    <name type="scientific">Aspergillus uvarum CBS 121591</name>
    <dbReference type="NCBI Taxonomy" id="1448315"/>
    <lineage>
        <taxon>Eukaryota</taxon>
        <taxon>Fungi</taxon>
        <taxon>Dikarya</taxon>
        <taxon>Ascomycota</taxon>
        <taxon>Pezizomycotina</taxon>
        <taxon>Eurotiomycetes</taxon>
        <taxon>Eurotiomycetidae</taxon>
        <taxon>Eurotiales</taxon>
        <taxon>Aspergillaceae</taxon>
        <taxon>Aspergillus</taxon>
        <taxon>Aspergillus subgen. Circumdati</taxon>
    </lineage>
</organism>
<keyword evidence="3" id="KW-1185">Reference proteome</keyword>
<evidence type="ECO:0000256" key="1">
    <source>
        <dbReference type="SAM" id="MobiDB-lite"/>
    </source>
</evidence>
<dbReference type="VEuPathDB" id="FungiDB:BO82DRAFT_350190"/>
<protein>
    <submittedName>
        <fullName evidence="2">Uncharacterized protein</fullName>
    </submittedName>
</protein>
<reference evidence="2 3" key="1">
    <citation type="submission" date="2016-12" db="EMBL/GenBank/DDBJ databases">
        <title>The genomes of Aspergillus section Nigri reveals drivers in fungal speciation.</title>
        <authorList>
            <consortium name="DOE Joint Genome Institute"/>
            <person name="Vesth T.C."/>
            <person name="Nybo J."/>
            <person name="Theobald S."/>
            <person name="Brandl J."/>
            <person name="Frisvad J.C."/>
            <person name="Nielsen K.F."/>
            <person name="Lyhne E.K."/>
            <person name="Kogle M.E."/>
            <person name="Kuo A."/>
            <person name="Riley R."/>
            <person name="Clum A."/>
            <person name="Nolan M."/>
            <person name="Lipzen A."/>
            <person name="Salamov A."/>
            <person name="Henrissat B."/>
            <person name="Wiebenga A."/>
            <person name="De Vries R.P."/>
            <person name="Grigoriev I.V."/>
            <person name="Mortensen U.H."/>
            <person name="Andersen M.R."/>
            <person name="Baker S.E."/>
        </authorList>
    </citation>
    <scope>NUCLEOTIDE SEQUENCE [LARGE SCALE GENOMIC DNA]</scope>
    <source>
        <strain evidence="2 3">CBS 121591</strain>
    </source>
</reference>
<name>A0A319DEG6_9EURO</name>
<dbReference type="RefSeq" id="XP_025496688.1">
    <property type="nucleotide sequence ID" value="XM_025634081.1"/>
</dbReference>
<feature type="region of interest" description="Disordered" evidence="1">
    <location>
        <begin position="1"/>
        <end position="28"/>
    </location>
</feature>
<proteinExistence type="predicted"/>
<evidence type="ECO:0000313" key="2">
    <source>
        <dbReference type="EMBL" id="PYH86488.1"/>
    </source>
</evidence>
<dbReference type="AlphaFoldDB" id="A0A319DEG6"/>
<evidence type="ECO:0000313" key="3">
    <source>
        <dbReference type="Proteomes" id="UP000248340"/>
    </source>
</evidence>
<dbReference type="Proteomes" id="UP000248340">
    <property type="component" value="Unassembled WGS sequence"/>
</dbReference>
<feature type="compositionally biased region" description="Polar residues" evidence="1">
    <location>
        <begin position="19"/>
        <end position="28"/>
    </location>
</feature>